<reference evidence="10 11" key="1">
    <citation type="submission" date="2014-01" db="EMBL/GenBank/DDBJ databases">
        <title>Genome sequence determination for a cystic fibrosis isolate, Inquilinus limosus.</title>
        <authorList>
            <person name="Pino M."/>
            <person name="Di Conza J."/>
            <person name="Gutkind G."/>
        </authorList>
    </citation>
    <scope>NUCLEOTIDE SEQUENCE [LARGE SCALE GENOMIC DNA]</scope>
    <source>
        <strain evidence="10 11">MP06</strain>
    </source>
</reference>
<keyword evidence="4 8" id="KW-0812">Transmembrane</keyword>
<keyword evidence="3" id="KW-1003">Cell membrane</keyword>
<dbReference type="SUPFAM" id="SSF103473">
    <property type="entry name" value="MFS general substrate transporter"/>
    <property type="match status" value="1"/>
</dbReference>
<dbReference type="InterPro" id="IPR004638">
    <property type="entry name" value="EmrB-like"/>
</dbReference>
<feature type="transmembrane region" description="Helical" evidence="8">
    <location>
        <begin position="46"/>
        <end position="69"/>
    </location>
</feature>
<dbReference type="PANTHER" id="PTHR42718">
    <property type="entry name" value="MAJOR FACILITATOR SUPERFAMILY MULTIDRUG TRANSPORTER MFSC"/>
    <property type="match status" value="1"/>
</dbReference>
<feature type="transmembrane region" description="Helical" evidence="8">
    <location>
        <begin position="401"/>
        <end position="421"/>
    </location>
</feature>
<feature type="transmembrane region" description="Helical" evidence="8">
    <location>
        <begin position="102"/>
        <end position="123"/>
    </location>
</feature>
<feature type="transmembrane region" description="Helical" evidence="8">
    <location>
        <begin position="301"/>
        <end position="318"/>
    </location>
</feature>
<keyword evidence="2" id="KW-0813">Transport</keyword>
<dbReference type="EMBL" id="JANX01000056">
    <property type="protein sequence ID" value="KGM34972.1"/>
    <property type="molecule type" value="Genomic_DNA"/>
</dbReference>
<feature type="transmembrane region" description="Helical" evidence="8">
    <location>
        <begin position="135"/>
        <end position="157"/>
    </location>
</feature>
<evidence type="ECO:0000256" key="5">
    <source>
        <dbReference type="ARBA" id="ARBA00022989"/>
    </source>
</evidence>
<dbReference type="GO" id="GO:0022857">
    <property type="term" value="F:transmembrane transporter activity"/>
    <property type="evidence" value="ECO:0007669"/>
    <property type="project" value="InterPro"/>
</dbReference>
<feature type="transmembrane region" description="Helical" evidence="8">
    <location>
        <begin position="264"/>
        <end position="289"/>
    </location>
</feature>
<evidence type="ECO:0000256" key="3">
    <source>
        <dbReference type="ARBA" id="ARBA00022475"/>
    </source>
</evidence>
<feature type="transmembrane region" description="Helical" evidence="8">
    <location>
        <begin position="354"/>
        <end position="380"/>
    </location>
</feature>
<dbReference type="CDD" id="cd17503">
    <property type="entry name" value="MFS_LmrB_MDR_like"/>
    <property type="match status" value="1"/>
</dbReference>
<dbReference type="Gene3D" id="1.20.1720.10">
    <property type="entry name" value="Multidrug resistance protein D"/>
    <property type="match status" value="1"/>
</dbReference>
<feature type="transmembrane region" description="Helical" evidence="8">
    <location>
        <begin position="76"/>
        <end position="96"/>
    </location>
</feature>
<dbReference type="Gene3D" id="1.20.1250.20">
    <property type="entry name" value="MFS general substrate transporter like domains"/>
    <property type="match status" value="1"/>
</dbReference>
<dbReference type="PANTHER" id="PTHR42718:SF46">
    <property type="entry name" value="BLR6921 PROTEIN"/>
    <property type="match status" value="1"/>
</dbReference>
<evidence type="ECO:0000256" key="1">
    <source>
        <dbReference type="ARBA" id="ARBA00004651"/>
    </source>
</evidence>
<comment type="caution">
    <text evidence="10">The sequence shown here is derived from an EMBL/GenBank/DDBJ whole genome shotgun (WGS) entry which is preliminary data.</text>
</comment>
<dbReference type="RefSeq" id="WP_034833586.1">
    <property type="nucleotide sequence ID" value="NZ_JANX01000056.1"/>
</dbReference>
<dbReference type="InterPro" id="IPR020846">
    <property type="entry name" value="MFS_dom"/>
</dbReference>
<feature type="region of interest" description="Disordered" evidence="7">
    <location>
        <begin position="464"/>
        <end position="483"/>
    </location>
</feature>
<sequence>MTTRLPRQKLIPLIIACALFMENLDSTVIGTSLPQIAKSFGTDPLHLSLAITSYLLSLAVFIPASGWVADRFGAKNVFRAAIVIFTCGSILCGLSNSTVELVGARIIQGMGGAMMVPVGRLVLLRSVSKAELVRAMAYLTTPALLGPVLGPPLGGFITTYSSWRLIFFINVPIGIIGVILVTLFIDDLREEERTPFDVRGLLMSGVALGCMVFGFETLGRSIVPLPVTGALFVIGLGSLWLYIRHAHRVPAPIIDLTLLHVRTFRISVVGGTIFRVGIGAIPFLLPLMLQLGFGMTPFESGTLTFISAAGALCMKMTATRIIRHFGFRPVLVWNAVISAAFLMSYALFRADTPHLLIMGLLLAGGYFRSLQFTSLNTLAFADIPPQKMSRASSFSSTAQQLSASLGVASGAVLLNLTLMLHGGGTLQASDFSWAFFAVGLLSLSSVLMFLRLAPDAGAEVSGHAVAPVQPAERPATPRVAPGE</sequence>
<protein>
    <submittedName>
        <fullName evidence="10">Major facilitator transporter</fullName>
    </submittedName>
</protein>
<dbReference type="PROSITE" id="PS50850">
    <property type="entry name" value="MFS"/>
    <property type="match status" value="1"/>
</dbReference>
<evidence type="ECO:0000256" key="2">
    <source>
        <dbReference type="ARBA" id="ARBA00022448"/>
    </source>
</evidence>
<dbReference type="Proteomes" id="UP000029995">
    <property type="component" value="Unassembled WGS sequence"/>
</dbReference>
<comment type="subcellular location">
    <subcellularLocation>
        <location evidence="1">Cell membrane</location>
        <topology evidence="1">Multi-pass membrane protein</topology>
    </subcellularLocation>
</comment>
<dbReference type="PRINTS" id="PR01036">
    <property type="entry name" value="TCRTETB"/>
</dbReference>
<accession>A0A0A0DDA7</accession>
<feature type="transmembrane region" description="Helical" evidence="8">
    <location>
        <begin position="330"/>
        <end position="348"/>
    </location>
</feature>
<dbReference type="Pfam" id="PF07690">
    <property type="entry name" value="MFS_1"/>
    <property type="match status" value="1"/>
</dbReference>
<dbReference type="InterPro" id="IPR036259">
    <property type="entry name" value="MFS_trans_sf"/>
</dbReference>
<keyword evidence="5 8" id="KW-1133">Transmembrane helix</keyword>
<dbReference type="AlphaFoldDB" id="A0A0A0DDA7"/>
<evidence type="ECO:0000313" key="11">
    <source>
        <dbReference type="Proteomes" id="UP000029995"/>
    </source>
</evidence>
<feature type="transmembrane region" description="Helical" evidence="8">
    <location>
        <begin position="196"/>
        <end position="215"/>
    </location>
</feature>
<dbReference type="GO" id="GO:0005886">
    <property type="term" value="C:plasma membrane"/>
    <property type="evidence" value="ECO:0007669"/>
    <property type="project" value="UniProtKB-SubCell"/>
</dbReference>
<dbReference type="InterPro" id="IPR011701">
    <property type="entry name" value="MFS"/>
</dbReference>
<proteinExistence type="predicted"/>
<organism evidence="10 11">
    <name type="scientific">Inquilinus limosus MP06</name>
    <dbReference type="NCBI Taxonomy" id="1398085"/>
    <lineage>
        <taxon>Bacteria</taxon>
        <taxon>Pseudomonadati</taxon>
        <taxon>Pseudomonadota</taxon>
        <taxon>Alphaproteobacteria</taxon>
        <taxon>Rhodospirillales</taxon>
        <taxon>Rhodospirillaceae</taxon>
        <taxon>Inquilinus</taxon>
    </lineage>
</organism>
<keyword evidence="6 8" id="KW-0472">Membrane</keyword>
<feature type="transmembrane region" description="Helical" evidence="8">
    <location>
        <begin position="163"/>
        <end position="184"/>
    </location>
</feature>
<evidence type="ECO:0000259" key="9">
    <source>
        <dbReference type="PROSITE" id="PS50850"/>
    </source>
</evidence>
<dbReference type="NCBIfam" id="TIGR00711">
    <property type="entry name" value="efflux_EmrB"/>
    <property type="match status" value="1"/>
</dbReference>
<evidence type="ECO:0000256" key="4">
    <source>
        <dbReference type="ARBA" id="ARBA00022692"/>
    </source>
</evidence>
<evidence type="ECO:0000256" key="6">
    <source>
        <dbReference type="ARBA" id="ARBA00023136"/>
    </source>
</evidence>
<feature type="transmembrane region" description="Helical" evidence="8">
    <location>
        <begin position="221"/>
        <end position="243"/>
    </location>
</feature>
<evidence type="ECO:0000256" key="7">
    <source>
        <dbReference type="SAM" id="MobiDB-lite"/>
    </source>
</evidence>
<dbReference type="OrthoDB" id="9771737at2"/>
<evidence type="ECO:0000313" key="10">
    <source>
        <dbReference type="EMBL" id="KGM34972.1"/>
    </source>
</evidence>
<evidence type="ECO:0000256" key="8">
    <source>
        <dbReference type="SAM" id="Phobius"/>
    </source>
</evidence>
<feature type="transmembrane region" description="Helical" evidence="8">
    <location>
        <begin position="433"/>
        <end position="453"/>
    </location>
</feature>
<gene>
    <name evidence="10" type="ORF">P409_07115</name>
</gene>
<name>A0A0A0DDA7_9PROT</name>
<feature type="domain" description="Major facilitator superfamily (MFS) profile" evidence="9">
    <location>
        <begin position="11"/>
        <end position="457"/>
    </location>
</feature>